<comment type="subcellular location">
    <subcellularLocation>
        <location evidence="1">Membrane</location>
        <topology evidence="1">Multi-pass membrane protein</topology>
    </subcellularLocation>
</comment>
<evidence type="ECO:0000256" key="3">
    <source>
        <dbReference type="ARBA" id="ARBA00022989"/>
    </source>
</evidence>
<reference evidence="11 12" key="1">
    <citation type="journal article" date="2021" name="Elife">
        <title>Chloroplast acquisition without the gene transfer in kleptoplastic sea slugs, Plakobranchus ocellatus.</title>
        <authorList>
            <person name="Maeda T."/>
            <person name="Takahashi S."/>
            <person name="Yoshida T."/>
            <person name="Shimamura S."/>
            <person name="Takaki Y."/>
            <person name="Nagai Y."/>
            <person name="Toyoda A."/>
            <person name="Suzuki Y."/>
            <person name="Arimoto A."/>
            <person name="Ishii H."/>
            <person name="Satoh N."/>
            <person name="Nishiyama T."/>
            <person name="Hasebe M."/>
            <person name="Maruyama T."/>
            <person name="Minagawa J."/>
            <person name="Obokata J."/>
            <person name="Shigenobu S."/>
        </authorList>
    </citation>
    <scope>NUCLEOTIDE SEQUENCE [LARGE SCALE GENOMIC DNA]</scope>
</reference>
<dbReference type="SUPFAM" id="SSF81321">
    <property type="entry name" value="Family A G protein-coupled receptor-like"/>
    <property type="match status" value="1"/>
</dbReference>
<evidence type="ECO:0000256" key="7">
    <source>
        <dbReference type="ARBA" id="ARBA00023224"/>
    </source>
</evidence>
<feature type="transmembrane region" description="Helical" evidence="9">
    <location>
        <begin position="214"/>
        <end position="239"/>
    </location>
</feature>
<dbReference type="InterPro" id="IPR017452">
    <property type="entry name" value="GPCR_Rhodpsn_7TM"/>
</dbReference>
<proteinExistence type="predicted"/>
<accession>A0AAV4FWH8</accession>
<evidence type="ECO:0000256" key="8">
    <source>
        <dbReference type="SAM" id="MobiDB-lite"/>
    </source>
</evidence>
<keyword evidence="12" id="KW-1185">Reference proteome</keyword>
<dbReference type="InterPro" id="IPR000276">
    <property type="entry name" value="GPCR_Rhodpsn"/>
</dbReference>
<dbReference type="PANTHER" id="PTHR45695">
    <property type="entry name" value="LEUCOKININ RECEPTOR-RELATED"/>
    <property type="match status" value="1"/>
</dbReference>
<feature type="transmembrane region" description="Helical" evidence="9">
    <location>
        <begin position="42"/>
        <end position="61"/>
    </location>
</feature>
<feature type="compositionally biased region" description="Basic and acidic residues" evidence="8">
    <location>
        <begin position="135"/>
        <end position="145"/>
    </location>
</feature>
<dbReference type="PANTHER" id="PTHR45695:SF9">
    <property type="entry name" value="LEUCOKININ RECEPTOR"/>
    <property type="match status" value="1"/>
</dbReference>
<evidence type="ECO:0000313" key="11">
    <source>
        <dbReference type="EMBL" id="GFR77609.1"/>
    </source>
</evidence>
<evidence type="ECO:0000313" key="12">
    <source>
        <dbReference type="Proteomes" id="UP000762676"/>
    </source>
</evidence>
<evidence type="ECO:0000256" key="4">
    <source>
        <dbReference type="ARBA" id="ARBA00023040"/>
    </source>
</evidence>
<feature type="compositionally biased region" description="Low complexity" evidence="8">
    <location>
        <begin position="538"/>
        <end position="550"/>
    </location>
</feature>
<feature type="compositionally biased region" description="Polar residues" evidence="8">
    <location>
        <begin position="551"/>
        <end position="580"/>
    </location>
</feature>
<evidence type="ECO:0000256" key="1">
    <source>
        <dbReference type="ARBA" id="ARBA00004141"/>
    </source>
</evidence>
<evidence type="ECO:0000256" key="5">
    <source>
        <dbReference type="ARBA" id="ARBA00023136"/>
    </source>
</evidence>
<evidence type="ECO:0000256" key="9">
    <source>
        <dbReference type="SAM" id="Phobius"/>
    </source>
</evidence>
<evidence type="ECO:0000259" key="10">
    <source>
        <dbReference type="PROSITE" id="PS50262"/>
    </source>
</evidence>
<keyword evidence="6 11" id="KW-0675">Receptor</keyword>
<sequence length="803" mass="87853">MVPRGLLYSTQPWLHVSYIPTTLCTRVASGAKLRLDTGLRFGLLYLLPLAVLSIFHVRIGWALRTRARSRSFAARPPPQRAAERRRRTRLRNRGGGEGGTGIEEPNQASEEDRQAAGMGASWECSRSTLFCSPRCRSEHPDRNPENVECGAESPPRARLGSQPPPGQSSAQSTSTAIRIVIALTAVFALGWLPLHLHFLATDFGWMDTVILPQFLNGGTLALLFCFGANALNPILYFVFSSHFRRHFRKALDRICCGVFKINTSSSTVIDLNLRRNVPSERRFEGCGRPLLLFGKDKPSVETTEKDEGSNTEDVTAARRFPVLQPRPASLLCEDIDQVDLAQYPLRHHLVTLPGECLETTSSAVEDCNACRRDFTCGAATATARGTHTLGKSTTQMISSPQQTDTFSSSLELQRYQDISPVSVEKINPTELSPGGNLGLEPEKTAHAKYPSARFQTAVLVNENKVFKPIQRHHPSLTPASASANAWAWCSTYLGDGVQKISGTTKSETRLSLKPPGGQGALESGREEQRSRCERHSGSSDVLDTTSSTSGFSTLHSADSRNRLSLTPVNVQDNSPVQFDSSPGRFSRTNNIEPQGASLHSHHLPRLTVHSIFSQSCQKARNPSCTEHMHSKDSATSTTDLNTTSADPNRKDSKQDGDTSSSDFGPAQIVEPNALSLSHCSNSRLTAYHKLPSLPRHNLTSFQYQLASKTNSQQQQQQQQQPRSSENFYNLSSLDPKDFSETLRVSSDTAGTFPYTGTEKALSIHSSKSSPCGAGVAELRSRGNAHSEKTSQRKSGRSDLPSVG</sequence>
<feature type="compositionally biased region" description="Basic and acidic residues" evidence="8">
    <location>
        <begin position="523"/>
        <end position="537"/>
    </location>
</feature>
<dbReference type="Gene3D" id="1.20.1070.10">
    <property type="entry name" value="Rhodopsin 7-helix transmembrane proteins"/>
    <property type="match status" value="1"/>
</dbReference>
<dbReference type="PRINTS" id="PR00237">
    <property type="entry name" value="GPCRRHODOPSN"/>
</dbReference>
<feature type="compositionally biased region" description="Basic residues" evidence="8">
    <location>
        <begin position="83"/>
        <end position="92"/>
    </location>
</feature>
<feature type="region of interest" description="Disordered" evidence="8">
    <location>
        <begin position="753"/>
        <end position="803"/>
    </location>
</feature>
<feature type="compositionally biased region" description="Basic and acidic residues" evidence="8">
    <location>
        <begin position="778"/>
        <end position="790"/>
    </location>
</feature>
<keyword evidence="2 9" id="KW-0812">Transmembrane</keyword>
<dbReference type="Pfam" id="PF00001">
    <property type="entry name" value="7tm_1"/>
    <property type="match status" value="1"/>
</dbReference>
<feature type="transmembrane region" description="Helical" evidence="9">
    <location>
        <begin position="176"/>
        <end position="194"/>
    </location>
</feature>
<comment type="caution">
    <text evidence="11">The sequence shown here is derived from an EMBL/GenBank/DDBJ whole genome shotgun (WGS) entry which is preliminary data.</text>
</comment>
<gene>
    <name evidence="11" type="ORF">ElyMa_003973700</name>
</gene>
<keyword evidence="7" id="KW-0807">Transducer</keyword>
<organism evidence="11 12">
    <name type="scientific">Elysia marginata</name>
    <dbReference type="NCBI Taxonomy" id="1093978"/>
    <lineage>
        <taxon>Eukaryota</taxon>
        <taxon>Metazoa</taxon>
        <taxon>Spiralia</taxon>
        <taxon>Lophotrochozoa</taxon>
        <taxon>Mollusca</taxon>
        <taxon>Gastropoda</taxon>
        <taxon>Heterobranchia</taxon>
        <taxon>Euthyneura</taxon>
        <taxon>Panpulmonata</taxon>
        <taxon>Sacoglossa</taxon>
        <taxon>Placobranchoidea</taxon>
        <taxon>Plakobranchidae</taxon>
        <taxon>Elysia</taxon>
    </lineage>
</organism>
<keyword evidence="3 9" id="KW-1133">Transmembrane helix</keyword>
<name>A0AAV4FWH8_9GAST</name>
<dbReference type="EMBL" id="BMAT01008082">
    <property type="protein sequence ID" value="GFR77609.1"/>
    <property type="molecule type" value="Genomic_DNA"/>
</dbReference>
<dbReference type="GO" id="GO:0004930">
    <property type="term" value="F:G protein-coupled receptor activity"/>
    <property type="evidence" value="ECO:0007669"/>
    <property type="project" value="UniProtKB-KW"/>
</dbReference>
<feature type="region of interest" description="Disordered" evidence="8">
    <location>
        <begin position="135"/>
        <end position="171"/>
    </location>
</feature>
<feature type="compositionally biased region" description="Polar residues" evidence="8">
    <location>
        <begin position="633"/>
        <end position="646"/>
    </location>
</feature>
<dbReference type="PROSITE" id="PS50262">
    <property type="entry name" value="G_PROTEIN_RECEP_F1_2"/>
    <property type="match status" value="1"/>
</dbReference>
<keyword evidence="4" id="KW-0297">G-protein coupled receptor</keyword>
<protein>
    <submittedName>
        <fullName evidence="11">Tachykinin-like peptides receptor 86C</fullName>
    </submittedName>
</protein>
<feature type="domain" description="G-protein coupled receptors family 1 profile" evidence="10">
    <location>
        <begin position="1"/>
        <end position="236"/>
    </location>
</feature>
<feature type="region of interest" description="Disordered" evidence="8">
    <location>
        <begin position="70"/>
        <end position="117"/>
    </location>
</feature>
<feature type="region of interest" description="Disordered" evidence="8">
    <location>
        <begin position="503"/>
        <end position="597"/>
    </location>
</feature>
<feature type="compositionally biased region" description="Basic and acidic residues" evidence="8">
    <location>
        <begin position="647"/>
        <end position="656"/>
    </location>
</feature>
<dbReference type="Proteomes" id="UP000762676">
    <property type="component" value="Unassembled WGS sequence"/>
</dbReference>
<dbReference type="GO" id="GO:0005886">
    <property type="term" value="C:plasma membrane"/>
    <property type="evidence" value="ECO:0007669"/>
    <property type="project" value="TreeGrafter"/>
</dbReference>
<feature type="region of interest" description="Disordered" evidence="8">
    <location>
        <begin position="622"/>
        <end position="666"/>
    </location>
</feature>
<evidence type="ECO:0000256" key="6">
    <source>
        <dbReference type="ARBA" id="ARBA00023170"/>
    </source>
</evidence>
<evidence type="ECO:0000256" key="2">
    <source>
        <dbReference type="ARBA" id="ARBA00022692"/>
    </source>
</evidence>
<feature type="region of interest" description="Disordered" evidence="8">
    <location>
        <begin position="705"/>
        <end position="734"/>
    </location>
</feature>
<feature type="compositionally biased region" description="Polar residues" evidence="8">
    <location>
        <begin position="721"/>
        <end position="732"/>
    </location>
</feature>
<dbReference type="AlphaFoldDB" id="A0AAV4FWH8"/>
<keyword evidence="5 9" id="KW-0472">Membrane</keyword>